<evidence type="ECO:0000259" key="2">
    <source>
        <dbReference type="SMART" id="SM01327"/>
    </source>
</evidence>
<feature type="domain" description="Protein Zds1 C-terminal" evidence="2">
    <location>
        <begin position="313"/>
        <end position="365"/>
    </location>
</feature>
<dbReference type="InterPro" id="IPR040206">
    <property type="entry name" value="Zds1/2"/>
</dbReference>
<proteinExistence type="predicted"/>
<dbReference type="GO" id="GO:0010971">
    <property type="term" value="P:positive regulation of G2/M transition of mitotic cell cycle"/>
    <property type="evidence" value="ECO:0007669"/>
    <property type="project" value="TreeGrafter"/>
</dbReference>
<feature type="compositionally biased region" description="Polar residues" evidence="1">
    <location>
        <begin position="33"/>
        <end position="42"/>
    </location>
</feature>
<name>A0A1X2G9V1_9FUNG</name>
<feature type="compositionally biased region" description="Pro residues" evidence="1">
    <location>
        <begin position="167"/>
        <end position="182"/>
    </location>
</feature>
<dbReference type="Proteomes" id="UP000242146">
    <property type="component" value="Unassembled WGS sequence"/>
</dbReference>
<dbReference type="AlphaFoldDB" id="A0A1X2G9V1"/>
<feature type="compositionally biased region" description="Basic and acidic residues" evidence="1">
    <location>
        <begin position="229"/>
        <end position="252"/>
    </location>
</feature>
<feature type="region of interest" description="Disordered" evidence="1">
    <location>
        <begin position="104"/>
        <end position="272"/>
    </location>
</feature>
<feature type="compositionally biased region" description="Low complexity" evidence="1">
    <location>
        <begin position="43"/>
        <end position="53"/>
    </location>
</feature>
<feature type="compositionally biased region" description="Low complexity" evidence="1">
    <location>
        <begin position="370"/>
        <end position="411"/>
    </location>
</feature>
<dbReference type="PANTHER" id="PTHR28089">
    <property type="entry name" value="PROTEIN ZDS1-RELATED"/>
    <property type="match status" value="1"/>
</dbReference>
<evidence type="ECO:0000313" key="4">
    <source>
        <dbReference type="Proteomes" id="UP000242146"/>
    </source>
</evidence>
<dbReference type="SMART" id="SM01327">
    <property type="entry name" value="Zds_C"/>
    <property type="match status" value="1"/>
</dbReference>
<dbReference type="InterPro" id="IPR013941">
    <property type="entry name" value="ZDS1_C"/>
</dbReference>
<feature type="region of interest" description="Disordered" evidence="1">
    <location>
        <begin position="1"/>
        <end position="66"/>
    </location>
</feature>
<gene>
    <name evidence="3" type="ORF">DM01DRAFT_1112369</name>
</gene>
<dbReference type="GO" id="GO:0030010">
    <property type="term" value="P:establishment of cell polarity"/>
    <property type="evidence" value="ECO:0007669"/>
    <property type="project" value="TreeGrafter"/>
</dbReference>
<feature type="compositionally biased region" description="Low complexity" evidence="1">
    <location>
        <begin position="7"/>
        <end position="21"/>
    </location>
</feature>
<sequence length="457" mass="49641">MVLVPKGSRSLLRRTALSARGRGSRRALGSRRQQNPVSRLQRSSTTSGASSPSSPSPSSSPEPVRLYDRPVSISEWIDLGSASLESSDSPHILSRVQDAESQILSSQFLQDEEESAKSTERQLPQTDLSSSPPSHPPHPPLLELDETEDAGSTKQEPQGEMPVSLAPTPPAQETPSSPPPPSAAHTKSNLESRPLRPSPPPSSPIPSKKLMDASQRPSRSKSWFGGFFGDKDKKRKVEDERYAQKQIDDAPRKPSPSTPTPNGTLSSSKKSSLGSFFSRSKAEFKSKLQSPPPLSTSAALFHNNNGNNAALHQQQAMTLHSYRLPINVERAIYRLSHFKLADPRRPLRHQVVISNLMFWYLSIIHQQQQQQQQDTSTVPTPSPSSSSTQPASPSRIANDPTSSSPSSPTPSFVSPNANVNEAAPQSRGRPLTSKSKPVASPQNDEDDMPLSFFKAGA</sequence>
<feature type="region of interest" description="Disordered" evidence="1">
    <location>
        <begin position="370"/>
        <end position="457"/>
    </location>
</feature>
<accession>A0A1X2G9V1</accession>
<dbReference type="STRING" id="101127.A0A1X2G9V1"/>
<keyword evidence="4" id="KW-1185">Reference proteome</keyword>
<dbReference type="OrthoDB" id="5589766at2759"/>
<organism evidence="3 4">
    <name type="scientific">Hesseltinella vesiculosa</name>
    <dbReference type="NCBI Taxonomy" id="101127"/>
    <lineage>
        <taxon>Eukaryota</taxon>
        <taxon>Fungi</taxon>
        <taxon>Fungi incertae sedis</taxon>
        <taxon>Mucoromycota</taxon>
        <taxon>Mucoromycotina</taxon>
        <taxon>Mucoromycetes</taxon>
        <taxon>Mucorales</taxon>
        <taxon>Cunninghamellaceae</taxon>
        <taxon>Hesseltinella</taxon>
    </lineage>
</organism>
<dbReference type="EMBL" id="MCGT01000028">
    <property type="protein sequence ID" value="ORX48763.1"/>
    <property type="molecule type" value="Genomic_DNA"/>
</dbReference>
<dbReference type="GO" id="GO:0005737">
    <property type="term" value="C:cytoplasm"/>
    <property type="evidence" value="ECO:0007669"/>
    <property type="project" value="TreeGrafter"/>
</dbReference>
<dbReference type="Pfam" id="PF08632">
    <property type="entry name" value="Zds_C"/>
    <property type="match status" value="1"/>
</dbReference>
<evidence type="ECO:0000256" key="1">
    <source>
        <dbReference type="SAM" id="MobiDB-lite"/>
    </source>
</evidence>
<reference evidence="3 4" key="1">
    <citation type="submission" date="2016-07" db="EMBL/GenBank/DDBJ databases">
        <title>Pervasive Adenine N6-methylation of Active Genes in Fungi.</title>
        <authorList>
            <consortium name="DOE Joint Genome Institute"/>
            <person name="Mondo S.J."/>
            <person name="Dannebaum R.O."/>
            <person name="Kuo R.C."/>
            <person name="Labutti K."/>
            <person name="Haridas S."/>
            <person name="Kuo A."/>
            <person name="Salamov A."/>
            <person name="Ahrendt S.R."/>
            <person name="Lipzen A."/>
            <person name="Sullivan W."/>
            <person name="Andreopoulos W.B."/>
            <person name="Clum A."/>
            <person name="Lindquist E."/>
            <person name="Daum C."/>
            <person name="Ramamoorthy G.K."/>
            <person name="Gryganskyi A."/>
            <person name="Culley D."/>
            <person name="Magnuson J.K."/>
            <person name="James T.Y."/>
            <person name="O'Malley M.A."/>
            <person name="Stajich J.E."/>
            <person name="Spatafora J.W."/>
            <person name="Visel A."/>
            <person name="Grigoriev I.V."/>
        </authorList>
    </citation>
    <scope>NUCLEOTIDE SEQUENCE [LARGE SCALE GENOMIC DNA]</scope>
    <source>
        <strain evidence="3 4">NRRL 3301</strain>
    </source>
</reference>
<evidence type="ECO:0000313" key="3">
    <source>
        <dbReference type="EMBL" id="ORX48763.1"/>
    </source>
</evidence>
<dbReference type="PANTHER" id="PTHR28089:SF1">
    <property type="entry name" value="PROTEIN ZDS1-RELATED"/>
    <property type="match status" value="1"/>
</dbReference>
<protein>
    <recommendedName>
        <fullName evidence="2">Protein Zds1 C-terminal domain-containing protein</fullName>
    </recommendedName>
</protein>
<comment type="caution">
    <text evidence="3">The sequence shown here is derived from an EMBL/GenBank/DDBJ whole genome shotgun (WGS) entry which is preliminary data.</text>
</comment>